<dbReference type="InterPro" id="IPR004675">
    <property type="entry name" value="AhpD_core"/>
</dbReference>
<name>A0A4S4BPL6_9BACL</name>
<dbReference type="RefSeq" id="WP_136372585.1">
    <property type="nucleotide sequence ID" value="NZ_SSOB01000040.1"/>
</dbReference>
<dbReference type="PANTHER" id="PTHR34846:SF10">
    <property type="entry name" value="CYTOPLASMIC PROTEIN"/>
    <property type="match status" value="1"/>
</dbReference>
<sequence length="147" mass="16507">MRVRMNHREANPGSFKALLALESFSQSRGIEPELAELIRIRASQLNGCAFCLDMHVKDMMKVSGNLERTSLVSVWREAPCYSEAEKAVLELTEAVTRLGEAGVPQAVYDRVREYYDEAEFVDLIMAIIAINSWNRIAVATGMYPGCF</sequence>
<protein>
    <submittedName>
        <fullName evidence="2">Carboxymuconolactone decarboxylase family protein</fullName>
    </submittedName>
</protein>
<evidence type="ECO:0000313" key="2">
    <source>
        <dbReference type="EMBL" id="THF74510.1"/>
    </source>
</evidence>
<organism evidence="2 3">
    <name type="scientific">Cohnella fermenti</name>
    <dbReference type="NCBI Taxonomy" id="2565925"/>
    <lineage>
        <taxon>Bacteria</taxon>
        <taxon>Bacillati</taxon>
        <taxon>Bacillota</taxon>
        <taxon>Bacilli</taxon>
        <taxon>Bacillales</taxon>
        <taxon>Paenibacillaceae</taxon>
        <taxon>Cohnella</taxon>
    </lineage>
</organism>
<reference evidence="2 3" key="1">
    <citation type="submission" date="2019-04" db="EMBL/GenBank/DDBJ databases">
        <title>Cohnella sp. nov. isolated from preserved vegetables.</title>
        <authorList>
            <person name="Lin S.-Y."/>
            <person name="Hung M.-H."/>
            <person name="Young C.-C."/>
        </authorList>
    </citation>
    <scope>NUCLEOTIDE SEQUENCE [LARGE SCALE GENOMIC DNA]</scope>
    <source>
        <strain evidence="2 3">CC-MHH1044</strain>
    </source>
</reference>
<feature type="domain" description="Carboxymuconolactone decarboxylase-like" evidence="1">
    <location>
        <begin position="15"/>
        <end position="93"/>
    </location>
</feature>
<accession>A0A4S4BPL6</accession>
<dbReference type="GO" id="GO:0051920">
    <property type="term" value="F:peroxiredoxin activity"/>
    <property type="evidence" value="ECO:0007669"/>
    <property type="project" value="InterPro"/>
</dbReference>
<evidence type="ECO:0000313" key="3">
    <source>
        <dbReference type="Proteomes" id="UP000310636"/>
    </source>
</evidence>
<keyword evidence="3" id="KW-1185">Reference proteome</keyword>
<evidence type="ECO:0000259" key="1">
    <source>
        <dbReference type="Pfam" id="PF02627"/>
    </source>
</evidence>
<dbReference type="EMBL" id="SSOB01000040">
    <property type="protein sequence ID" value="THF74510.1"/>
    <property type="molecule type" value="Genomic_DNA"/>
</dbReference>
<dbReference type="OrthoDB" id="9801997at2"/>
<dbReference type="NCBIfam" id="TIGR00778">
    <property type="entry name" value="ahpD_dom"/>
    <property type="match status" value="1"/>
</dbReference>
<dbReference type="AlphaFoldDB" id="A0A4S4BPL6"/>
<dbReference type="Gene3D" id="1.20.1290.10">
    <property type="entry name" value="AhpD-like"/>
    <property type="match status" value="1"/>
</dbReference>
<dbReference type="InterPro" id="IPR029032">
    <property type="entry name" value="AhpD-like"/>
</dbReference>
<dbReference type="SUPFAM" id="SSF69118">
    <property type="entry name" value="AhpD-like"/>
    <property type="match status" value="1"/>
</dbReference>
<proteinExistence type="predicted"/>
<gene>
    <name evidence="2" type="ORF">E6C55_25140</name>
</gene>
<dbReference type="PANTHER" id="PTHR34846">
    <property type="entry name" value="4-CARBOXYMUCONOLACTONE DECARBOXYLASE FAMILY PROTEIN (AFU_ORTHOLOGUE AFUA_6G11590)"/>
    <property type="match status" value="1"/>
</dbReference>
<dbReference type="Pfam" id="PF02627">
    <property type="entry name" value="CMD"/>
    <property type="match status" value="1"/>
</dbReference>
<dbReference type="Proteomes" id="UP000310636">
    <property type="component" value="Unassembled WGS sequence"/>
</dbReference>
<dbReference type="InterPro" id="IPR003779">
    <property type="entry name" value="CMD-like"/>
</dbReference>
<comment type="caution">
    <text evidence="2">The sequence shown here is derived from an EMBL/GenBank/DDBJ whole genome shotgun (WGS) entry which is preliminary data.</text>
</comment>